<reference evidence="5" key="1">
    <citation type="submission" date="2022-11" db="EMBL/GenBank/DDBJ databases">
        <title>Isolation and characterization of PLA-degrading bacterium Massilia sp. from Antarctic soil.</title>
        <authorList>
            <person name="Sato K."/>
            <person name="Gomez-Fuentes C."/>
            <person name="Ahmad S.A."/>
            <person name="Zulkharnain A."/>
        </authorList>
    </citation>
    <scope>NUCLEOTIDE SEQUENCE</scope>
    <source>
        <strain evidence="5">N-3</strain>
    </source>
</reference>
<dbReference type="RefSeq" id="WP_281912027.1">
    <property type="nucleotide sequence ID" value="NZ_AP026966.1"/>
</dbReference>
<dbReference type="PIRSF" id="PIRSF006806">
    <property type="entry name" value="FTHF_cligase"/>
    <property type="match status" value="1"/>
</dbReference>
<keyword evidence="3 4" id="KW-0067">ATP-binding</keyword>
<dbReference type="InterPro" id="IPR002698">
    <property type="entry name" value="FTHF_cligase"/>
</dbReference>
<dbReference type="Pfam" id="PF01812">
    <property type="entry name" value="5-FTHF_cyc-lig"/>
    <property type="match status" value="1"/>
</dbReference>
<keyword evidence="2 4" id="KW-0547">Nucleotide-binding</keyword>
<accession>A0ABN6T4B0</accession>
<dbReference type="NCBIfam" id="TIGR02727">
    <property type="entry name" value="MTHFS_bact"/>
    <property type="match status" value="1"/>
</dbReference>
<sequence length="179" mass="19767">MLDKPQLRRTLKERRRAIDHATRLAWDDRIGARVLAWWQANPGASLGVYWPLAGEPDLRPAYAELADAGVRLALPVVLARDTALGFAEWVPGEPTVADSLGVAVPAELRMVERPDALLVPCLGFDARGYRLGYGGGFYDRTLAPEPRPRTLGIAYACQLAQFEIGEYDIPLDQIVTELE</sequence>
<evidence type="ECO:0000256" key="1">
    <source>
        <dbReference type="ARBA" id="ARBA00010638"/>
    </source>
</evidence>
<name>A0ABN6T4B0_9BURK</name>
<evidence type="ECO:0000313" key="5">
    <source>
        <dbReference type="EMBL" id="BDT57012.1"/>
    </source>
</evidence>
<dbReference type="InterPro" id="IPR024185">
    <property type="entry name" value="FTHF_cligase-like_sf"/>
</dbReference>
<proteinExistence type="inferred from homology"/>
<organism evidence="5 6">
    <name type="scientific">Massilia varians</name>
    <dbReference type="NCBI Taxonomy" id="457921"/>
    <lineage>
        <taxon>Bacteria</taxon>
        <taxon>Pseudomonadati</taxon>
        <taxon>Pseudomonadota</taxon>
        <taxon>Betaproteobacteria</taxon>
        <taxon>Burkholderiales</taxon>
        <taxon>Oxalobacteraceae</taxon>
        <taxon>Telluria group</taxon>
        <taxon>Massilia</taxon>
    </lineage>
</organism>
<dbReference type="EC" id="6.3.3.2" evidence="4"/>
<evidence type="ECO:0000313" key="6">
    <source>
        <dbReference type="Proteomes" id="UP001163336"/>
    </source>
</evidence>
<evidence type="ECO:0000256" key="2">
    <source>
        <dbReference type="ARBA" id="ARBA00022741"/>
    </source>
</evidence>
<dbReference type="EMBL" id="AP026966">
    <property type="protein sequence ID" value="BDT57012.1"/>
    <property type="molecule type" value="Genomic_DNA"/>
</dbReference>
<keyword evidence="4" id="KW-0479">Metal-binding</keyword>
<dbReference type="PANTHER" id="PTHR23407">
    <property type="entry name" value="ATPASE INHIBITOR/5-FORMYLTETRAHYDROFOLATE CYCLO-LIGASE"/>
    <property type="match status" value="1"/>
</dbReference>
<evidence type="ECO:0000256" key="4">
    <source>
        <dbReference type="RuleBase" id="RU361279"/>
    </source>
</evidence>
<comment type="cofactor">
    <cofactor evidence="4">
        <name>Mg(2+)</name>
        <dbReference type="ChEBI" id="CHEBI:18420"/>
    </cofactor>
</comment>
<gene>
    <name evidence="5" type="ORF">MasN3_05060</name>
</gene>
<dbReference type="Gene3D" id="3.40.50.10420">
    <property type="entry name" value="NagB/RpiA/CoA transferase-like"/>
    <property type="match status" value="1"/>
</dbReference>
<comment type="catalytic activity">
    <reaction evidence="4">
        <text>(6S)-5-formyl-5,6,7,8-tetrahydrofolate + ATP = (6R)-5,10-methenyltetrahydrofolate + ADP + phosphate</text>
        <dbReference type="Rhea" id="RHEA:10488"/>
        <dbReference type="ChEBI" id="CHEBI:30616"/>
        <dbReference type="ChEBI" id="CHEBI:43474"/>
        <dbReference type="ChEBI" id="CHEBI:57455"/>
        <dbReference type="ChEBI" id="CHEBI:57457"/>
        <dbReference type="ChEBI" id="CHEBI:456216"/>
        <dbReference type="EC" id="6.3.3.2"/>
    </reaction>
</comment>
<keyword evidence="6" id="KW-1185">Reference proteome</keyword>
<dbReference type="PANTHER" id="PTHR23407:SF1">
    <property type="entry name" value="5-FORMYLTETRAHYDROFOLATE CYCLO-LIGASE"/>
    <property type="match status" value="1"/>
</dbReference>
<dbReference type="SUPFAM" id="SSF100950">
    <property type="entry name" value="NagB/RpiA/CoA transferase-like"/>
    <property type="match status" value="1"/>
</dbReference>
<keyword evidence="4" id="KW-0460">Magnesium</keyword>
<dbReference type="InterPro" id="IPR037171">
    <property type="entry name" value="NagB/RpiA_transferase-like"/>
</dbReference>
<dbReference type="Proteomes" id="UP001163336">
    <property type="component" value="Chromosome"/>
</dbReference>
<comment type="similarity">
    <text evidence="1 4">Belongs to the 5-formyltetrahydrofolate cyclo-ligase family.</text>
</comment>
<evidence type="ECO:0000256" key="3">
    <source>
        <dbReference type="ARBA" id="ARBA00022840"/>
    </source>
</evidence>
<protein>
    <recommendedName>
        <fullName evidence="4">5-formyltetrahydrofolate cyclo-ligase</fullName>
        <ecNumber evidence="4">6.3.3.2</ecNumber>
    </recommendedName>
</protein>